<keyword evidence="3 7" id="KW-0812">Transmembrane</keyword>
<gene>
    <name evidence="9" type="ORF">PSON_ATCC_30995.1.T2960001</name>
</gene>
<evidence type="ECO:0000256" key="6">
    <source>
        <dbReference type="ARBA" id="ARBA00023315"/>
    </source>
</evidence>
<dbReference type="Pfam" id="PF01529">
    <property type="entry name" value="DHHC"/>
    <property type="match status" value="1"/>
</dbReference>
<dbReference type="PANTHER" id="PTHR22883:SF203">
    <property type="entry name" value="PALMITOYLTRANSFERASE"/>
    <property type="match status" value="1"/>
</dbReference>
<comment type="caution">
    <text evidence="9">The sequence shown here is derived from an EMBL/GenBank/DDBJ whole genome shotgun (WGS) entry which is preliminary data.</text>
</comment>
<evidence type="ECO:0000259" key="8">
    <source>
        <dbReference type="Pfam" id="PF01529"/>
    </source>
</evidence>
<dbReference type="AlphaFoldDB" id="A0A8S1RVJ7"/>
<evidence type="ECO:0000256" key="4">
    <source>
        <dbReference type="ARBA" id="ARBA00022989"/>
    </source>
</evidence>
<feature type="transmembrane region" description="Helical" evidence="7">
    <location>
        <begin position="145"/>
        <end position="163"/>
    </location>
</feature>
<keyword evidence="5 7" id="KW-0472">Membrane</keyword>
<dbReference type="GO" id="GO:0006612">
    <property type="term" value="P:protein targeting to membrane"/>
    <property type="evidence" value="ECO:0007669"/>
    <property type="project" value="TreeGrafter"/>
</dbReference>
<dbReference type="OrthoDB" id="272303at2759"/>
<feature type="transmembrane region" description="Helical" evidence="7">
    <location>
        <begin position="344"/>
        <end position="375"/>
    </location>
</feature>
<dbReference type="GO" id="GO:0005783">
    <property type="term" value="C:endoplasmic reticulum"/>
    <property type="evidence" value="ECO:0007669"/>
    <property type="project" value="TreeGrafter"/>
</dbReference>
<dbReference type="PANTHER" id="PTHR22883">
    <property type="entry name" value="ZINC FINGER DHHC DOMAIN CONTAINING PROTEIN"/>
    <property type="match status" value="1"/>
</dbReference>
<proteinExistence type="inferred from homology"/>
<dbReference type="Proteomes" id="UP000692954">
    <property type="component" value="Unassembled WGS sequence"/>
</dbReference>
<comment type="domain">
    <text evidence="7">The DHHC domain is required for palmitoyltransferase activity.</text>
</comment>
<feature type="transmembrane region" description="Helical" evidence="7">
    <location>
        <begin position="54"/>
        <end position="72"/>
    </location>
</feature>
<evidence type="ECO:0000256" key="1">
    <source>
        <dbReference type="ARBA" id="ARBA00004141"/>
    </source>
</evidence>
<feature type="transmembrane region" description="Helical" evidence="7">
    <location>
        <begin position="175"/>
        <end position="198"/>
    </location>
</feature>
<dbReference type="GO" id="GO:0005794">
    <property type="term" value="C:Golgi apparatus"/>
    <property type="evidence" value="ECO:0007669"/>
    <property type="project" value="TreeGrafter"/>
</dbReference>
<reference evidence="9" key="1">
    <citation type="submission" date="2021-01" db="EMBL/GenBank/DDBJ databases">
        <authorList>
            <consortium name="Genoscope - CEA"/>
            <person name="William W."/>
        </authorList>
    </citation>
    <scope>NUCLEOTIDE SEQUENCE</scope>
</reference>
<accession>A0A8S1RVJ7</accession>
<dbReference type="EC" id="2.3.1.225" evidence="7"/>
<comment type="subcellular location">
    <subcellularLocation>
        <location evidence="1">Membrane</location>
        <topology evidence="1">Multi-pass membrane protein</topology>
    </subcellularLocation>
</comment>
<comment type="similarity">
    <text evidence="7">Belongs to the DHHC palmitoyltransferase family.</text>
</comment>
<dbReference type="EMBL" id="CAJJDN010000296">
    <property type="protein sequence ID" value="CAD8130504.1"/>
    <property type="molecule type" value="Genomic_DNA"/>
</dbReference>
<evidence type="ECO:0000256" key="2">
    <source>
        <dbReference type="ARBA" id="ARBA00022679"/>
    </source>
</evidence>
<dbReference type="InterPro" id="IPR001594">
    <property type="entry name" value="Palmitoyltrfase_DHHC"/>
</dbReference>
<evidence type="ECO:0000256" key="7">
    <source>
        <dbReference type="RuleBase" id="RU079119"/>
    </source>
</evidence>
<protein>
    <recommendedName>
        <fullName evidence="7">Palmitoyltransferase</fullName>
        <ecNumber evidence="7">2.3.1.225</ecNumber>
    </recommendedName>
</protein>
<organism evidence="9 10">
    <name type="scientific">Paramecium sonneborni</name>
    <dbReference type="NCBI Taxonomy" id="65129"/>
    <lineage>
        <taxon>Eukaryota</taxon>
        <taxon>Sar</taxon>
        <taxon>Alveolata</taxon>
        <taxon>Ciliophora</taxon>
        <taxon>Intramacronucleata</taxon>
        <taxon>Oligohymenophorea</taxon>
        <taxon>Peniculida</taxon>
        <taxon>Parameciidae</taxon>
        <taxon>Paramecium</taxon>
    </lineage>
</organism>
<dbReference type="GO" id="GO:0019706">
    <property type="term" value="F:protein-cysteine S-palmitoyltransferase activity"/>
    <property type="evidence" value="ECO:0007669"/>
    <property type="project" value="UniProtKB-EC"/>
</dbReference>
<dbReference type="PROSITE" id="PS50216">
    <property type="entry name" value="DHHC"/>
    <property type="match status" value="1"/>
</dbReference>
<keyword evidence="10" id="KW-1185">Reference proteome</keyword>
<keyword evidence="2 7" id="KW-0808">Transferase</keyword>
<name>A0A8S1RVJ7_9CILI</name>
<keyword evidence="6 7" id="KW-0012">Acyltransferase</keyword>
<evidence type="ECO:0000313" key="9">
    <source>
        <dbReference type="EMBL" id="CAD8130504.1"/>
    </source>
</evidence>
<dbReference type="GO" id="GO:0016020">
    <property type="term" value="C:membrane"/>
    <property type="evidence" value="ECO:0007669"/>
    <property type="project" value="UniProtKB-SubCell"/>
</dbReference>
<evidence type="ECO:0000256" key="3">
    <source>
        <dbReference type="ARBA" id="ARBA00022692"/>
    </source>
</evidence>
<sequence length="451" mass="53813">MDVDIKKGRLKAVRRNGLVNGVNCHQSISWIYSVFDFVIAYIFAFEFEDTGMKQLQSIMLTILATCIVYFYLRTTLIDPTDSVVKEEKLSKLQGKEYKTHIKQYCLVCQAHLQNKTKHCWNCNKCVSKFDHHCIWLNNCVGDQNYSYFFILVISLVALKIFILDQDLKLFYMQTNFQIIVYICIAIDPPIYICIHIYYVCIYTSNIKIYLLMNTQNPKRIPKIKYNKNRFKMKVLLVMVNCYQPQNILIQNHNYHKKLEIQKNQMKAFFIINKMKKRKVINKHNNKLHKFQVYLLVNLLLLEMNKIKNIKFNNSQNQKIQMIQKINRYIIKQQLKIQNHNQMKVLMMMMMIVINNMKNIIIVLIIVIPLICIIMMNNKQIKKEIKLMKMIQQSNKLQLAIQINSLMTKKVYQTSNLFMLRSHLHFQMLNISINIIRRSKNYYATQQSKLNI</sequence>
<keyword evidence="4 7" id="KW-1133">Transmembrane helix</keyword>
<feature type="transmembrane region" description="Helical" evidence="7">
    <location>
        <begin position="28"/>
        <end position="47"/>
    </location>
</feature>
<evidence type="ECO:0000313" key="10">
    <source>
        <dbReference type="Proteomes" id="UP000692954"/>
    </source>
</evidence>
<comment type="catalytic activity">
    <reaction evidence="7">
        <text>L-cysteinyl-[protein] + hexadecanoyl-CoA = S-hexadecanoyl-L-cysteinyl-[protein] + CoA</text>
        <dbReference type="Rhea" id="RHEA:36683"/>
        <dbReference type="Rhea" id="RHEA-COMP:10131"/>
        <dbReference type="Rhea" id="RHEA-COMP:11032"/>
        <dbReference type="ChEBI" id="CHEBI:29950"/>
        <dbReference type="ChEBI" id="CHEBI:57287"/>
        <dbReference type="ChEBI" id="CHEBI:57379"/>
        <dbReference type="ChEBI" id="CHEBI:74151"/>
        <dbReference type="EC" id="2.3.1.225"/>
    </reaction>
</comment>
<dbReference type="InterPro" id="IPR039859">
    <property type="entry name" value="PFA4/ZDH16/20/ERF2-like"/>
</dbReference>
<evidence type="ECO:0000256" key="5">
    <source>
        <dbReference type="ARBA" id="ARBA00023136"/>
    </source>
</evidence>
<feature type="domain" description="Palmitoyltransferase DHHC" evidence="8">
    <location>
        <begin position="99"/>
        <end position="203"/>
    </location>
</feature>